<dbReference type="Proteomes" id="UP001268819">
    <property type="component" value="Unassembled WGS sequence"/>
</dbReference>
<proteinExistence type="predicted"/>
<keyword evidence="3" id="KW-1185">Reference proteome</keyword>
<organism evidence="2 3">
    <name type="scientific">Saccharothrix longispora</name>
    <dbReference type="NCBI Taxonomy" id="33920"/>
    <lineage>
        <taxon>Bacteria</taxon>
        <taxon>Bacillati</taxon>
        <taxon>Actinomycetota</taxon>
        <taxon>Actinomycetes</taxon>
        <taxon>Pseudonocardiales</taxon>
        <taxon>Pseudonocardiaceae</taxon>
        <taxon>Saccharothrix</taxon>
    </lineage>
</organism>
<dbReference type="RefSeq" id="WP_310305817.1">
    <property type="nucleotide sequence ID" value="NZ_BAAAXB010000001.1"/>
</dbReference>
<evidence type="ECO:0000313" key="2">
    <source>
        <dbReference type="EMBL" id="MDR6593268.1"/>
    </source>
</evidence>
<name>A0ABU1PRJ7_9PSEU</name>
<dbReference type="Pfam" id="PF13676">
    <property type="entry name" value="TIR_2"/>
    <property type="match status" value="1"/>
</dbReference>
<accession>A0ABU1PRJ7</accession>
<dbReference type="InterPro" id="IPR035897">
    <property type="entry name" value="Toll_tir_struct_dom_sf"/>
</dbReference>
<protein>
    <submittedName>
        <fullName evidence="2">Uncharacterized protein YndB with AHSA1/START domain</fullName>
    </submittedName>
</protein>
<evidence type="ECO:0000313" key="3">
    <source>
        <dbReference type="Proteomes" id="UP001268819"/>
    </source>
</evidence>
<gene>
    <name evidence="2" type="ORF">J2S66_001652</name>
</gene>
<dbReference type="InterPro" id="IPR019587">
    <property type="entry name" value="Polyketide_cyclase/dehydratase"/>
</dbReference>
<dbReference type="InterPro" id="IPR000157">
    <property type="entry name" value="TIR_dom"/>
</dbReference>
<dbReference type="Pfam" id="PF10604">
    <property type="entry name" value="Polyketide_cyc2"/>
    <property type="match status" value="1"/>
</dbReference>
<sequence>MPTTFISYRRDDSSGHAGRLYDVLAARFGEDAVFLDVDSIGPGEDFAEVVERVLDRCDVLLAVVGRAWSSERLHDPADFVRLEVERALARGLRVVPVLVGGAVLPPAGDLPPSLRPLLRRNAFELSDLRFRRDADHLAEHLVETAPAVEAFTLERHVRAAPEAVFDLLADPARSVAVFSSVTRVEPVTPGPPGPGTRYRQTSRVLGAEVDAEVSYVEFARPHRLTTVVAGTASGAPSRIEYAFAPAAGGTRVTCRYLVVGEGWKLRAAVLASRAYSARRARRELDELAAAAEA</sequence>
<reference evidence="2 3" key="1">
    <citation type="submission" date="2023-07" db="EMBL/GenBank/DDBJ databases">
        <title>Sequencing the genomes of 1000 actinobacteria strains.</title>
        <authorList>
            <person name="Klenk H.-P."/>
        </authorList>
    </citation>
    <scope>NUCLEOTIDE SEQUENCE [LARGE SCALE GENOMIC DNA]</scope>
    <source>
        <strain evidence="2 3">DSM 43749</strain>
    </source>
</reference>
<comment type="caution">
    <text evidence="2">The sequence shown here is derived from an EMBL/GenBank/DDBJ whole genome shotgun (WGS) entry which is preliminary data.</text>
</comment>
<dbReference type="PROSITE" id="PS50104">
    <property type="entry name" value="TIR"/>
    <property type="match status" value="1"/>
</dbReference>
<dbReference type="SUPFAM" id="SSF52200">
    <property type="entry name" value="Toll/Interleukin receptor TIR domain"/>
    <property type="match status" value="1"/>
</dbReference>
<dbReference type="Gene3D" id="3.40.50.10140">
    <property type="entry name" value="Toll/interleukin-1 receptor homology (TIR) domain"/>
    <property type="match status" value="1"/>
</dbReference>
<dbReference type="SUPFAM" id="SSF55961">
    <property type="entry name" value="Bet v1-like"/>
    <property type="match status" value="1"/>
</dbReference>
<feature type="domain" description="TIR" evidence="1">
    <location>
        <begin position="1"/>
        <end position="126"/>
    </location>
</feature>
<evidence type="ECO:0000259" key="1">
    <source>
        <dbReference type="PROSITE" id="PS50104"/>
    </source>
</evidence>
<dbReference type="Gene3D" id="3.30.530.20">
    <property type="match status" value="1"/>
</dbReference>
<dbReference type="InterPro" id="IPR023393">
    <property type="entry name" value="START-like_dom_sf"/>
</dbReference>
<dbReference type="EMBL" id="JAVDSG010000001">
    <property type="protein sequence ID" value="MDR6593268.1"/>
    <property type="molecule type" value="Genomic_DNA"/>
</dbReference>